<sequence>MLFSTAVSLRQALSRYAEAVLEDERHSTPESARVRKDRADALCAITGTTEVASAIHAATTVLGCAVQRPDSKQRLRAGRTPGVERARVSR</sequence>
<gene>
    <name evidence="1" type="ORF">ACH4F9_19990</name>
</gene>
<dbReference type="RefSeq" id="WP_397713457.1">
    <property type="nucleotide sequence ID" value="NZ_JBIRGN010000003.1"/>
</dbReference>
<evidence type="ECO:0000313" key="2">
    <source>
        <dbReference type="Proteomes" id="UP001610818"/>
    </source>
</evidence>
<evidence type="ECO:0000313" key="1">
    <source>
        <dbReference type="EMBL" id="MFH8547286.1"/>
    </source>
</evidence>
<dbReference type="EMBL" id="JBIRGQ010000003">
    <property type="protein sequence ID" value="MFH8547286.1"/>
    <property type="molecule type" value="Genomic_DNA"/>
</dbReference>
<reference evidence="1 2" key="1">
    <citation type="submission" date="2024-10" db="EMBL/GenBank/DDBJ databases">
        <title>The Natural Products Discovery Center: Release of the First 8490 Sequenced Strains for Exploring Actinobacteria Biosynthetic Diversity.</title>
        <authorList>
            <person name="Kalkreuter E."/>
            <person name="Kautsar S.A."/>
            <person name="Yang D."/>
            <person name="Bader C.D."/>
            <person name="Teijaro C.N."/>
            <person name="Fluegel L."/>
            <person name="Davis C.M."/>
            <person name="Simpson J.R."/>
            <person name="Lauterbach L."/>
            <person name="Steele A.D."/>
            <person name="Gui C."/>
            <person name="Meng S."/>
            <person name="Li G."/>
            <person name="Viehrig K."/>
            <person name="Ye F."/>
            <person name="Su P."/>
            <person name="Kiefer A.F."/>
            <person name="Nichols A."/>
            <person name="Cepeda A.J."/>
            <person name="Yan W."/>
            <person name="Fan B."/>
            <person name="Jiang Y."/>
            <person name="Adhikari A."/>
            <person name="Zheng C.-J."/>
            <person name="Schuster L."/>
            <person name="Cowan T.M."/>
            <person name="Smanski M.J."/>
            <person name="Chevrette M.G."/>
            <person name="De Carvalho L.P.S."/>
            <person name="Shen B."/>
        </authorList>
    </citation>
    <scope>NUCLEOTIDE SEQUENCE [LARGE SCALE GENOMIC DNA]</scope>
    <source>
        <strain evidence="1 2">NPDC017990</strain>
    </source>
</reference>
<proteinExistence type="predicted"/>
<dbReference type="Pfam" id="PF17196">
    <property type="entry name" value="DUF5133"/>
    <property type="match status" value="1"/>
</dbReference>
<dbReference type="InterPro" id="IPR033457">
    <property type="entry name" value="DUF5133"/>
</dbReference>
<keyword evidence="2" id="KW-1185">Reference proteome</keyword>
<comment type="caution">
    <text evidence="1">The sequence shown here is derived from an EMBL/GenBank/DDBJ whole genome shotgun (WGS) entry which is preliminary data.</text>
</comment>
<dbReference type="Proteomes" id="UP001610818">
    <property type="component" value="Unassembled WGS sequence"/>
</dbReference>
<accession>A0ABW7QQM2</accession>
<protein>
    <submittedName>
        <fullName evidence="1">DUF5133 domain-containing protein</fullName>
    </submittedName>
</protein>
<name>A0ABW7QQM2_9ACTN</name>
<organism evidence="1 2">
    <name type="scientific">Streptomyces longisporoflavus</name>
    <dbReference type="NCBI Taxonomy" id="28044"/>
    <lineage>
        <taxon>Bacteria</taxon>
        <taxon>Bacillati</taxon>
        <taxon>Actinomycetota</taxon>
        <taxon>Actinomycetes</taxon>
        <taxon>Kitasatosporales</taxon>
        <taxon>Streptomycetaceae</taxon>
        <taxon>Streptomyces</taxon>
    </lineage>
</organism>